<organism evidence="2">
    <name type="scientific">Singulisphaera sp. Ch08</name>
    <dbReference type="NCBI Taxonomy" id="3120278"/>
    <lineage>
        <taxon>Bacteria</taxon>
        <taxon>Pseudomonadati</taxon>
        <taxon>Planctomycetota</taxon>
        <taxon>Planctomycetia</taxon>
        <taxon>Isosphaerales</taxon>
        <taxon>Isosphaeraceae</taxon>
        <taxon>Singulisphaera</taxon>
    </lineage>
</organism>
<evidence type="ECO:0000313" key="2">
    <source>
        <dbReference type="EMBL" id="XBH06937.1"/>
    </source>
</evidence>
<dbReference type="AlphaFoldDB" id="A0AAU7CN05"/>
<dbReference type="RefSeq" id="WP_406699785.1">
    <property type="nucleotide sequence ID" value="NZ_CP155447.1"/>
</dbReference>
<gene>
    <name evidence="2" type="ORF">V5E97_13110</name>
</gene>
<feature type="transmembrane region" description="Helical" evidence="1">
    <location>
        <begin position="12"/>
        <end position="32"/>
    </location>
</feature>
<keyword evidence="1" id="KW-0812">Transmembrane</keyword>
<evidence type="ECO:0000256" key="1">
    <source>
        <dbReference type="SAM" id="Phobius"/>
    </source>
</evidence>
<proteinExistence type="predicted"/>
<sequence length="109" mass="12579">MRLPRFTTIRLMVLVAVVGLVLATGIGVNRLWQRRPAYVRLALKHNWREQELRYAVSEGREFRSSVAATPARIAEMRRLAEHEATLAHKYLHAARYPWLPVSPDPPEPK</sequence>
<name>A0AAU7CN05_9BACT</name>
<keyword evidence="1" id="KW-1133">Transmembrane helix</keyword>
<reference evidence="2" key="1">
    <citation type="submission" date="2024-05" db="EMBL/GenBank/DDBJ databases">
        <title>Planctomycetes of the genus Singulisphaera possess chitinolytic capabilities.</title>
        <authorList>
            <person name="Ivanova A."/>
        </authorList>
    </citation>
    <scope>NUCLEOTIDE SEQUENCE</scope>
    <source>
        <strain evidence="2">Ch08T</strain>
    </source>
</reference>
<protein>
    <submittedName>
        <fullName evidence="2">Uncharacterized protein</fullName>
    </submittedName>
</protein>
<keyword evidence="1" id="KW-0472">Membrane</keyword>
<dbReference type="EMBL" id="CP155447">
    <property type="protein sequence ID" value="XBH06937.1"/>
    <property type="molecule type" value="Genomic_DNA"/>
</dbReference>
<accession>A0AAU7CN05</accession>